<protein>
    <submittedName>
        <fullName evidence="1">Uncharacterized protein</fullName>
    </submittedName>
</protein>
<organism evidence="1 2">
    <name type="scientific">Diphasiastrum complanatum</name>
    <name type="common">Issler's clubmoss</name>
    <name type="synonym">Lycopodium complanatum</name>
    <dbReference type="NCBI Taxonomy" id="34168"/>
    <lineage>
        <taxon>Eukaryota</taxon>
        <taxon>Viridiplantae</taxon>
        <taxon>Streptophyta</taxon>
        <taxon>Embryophyta</taxon>
        <taxon>Tracheophyta</taxon>
        <taxon>Lycopodiopsida</taxon>
        <taxon>Lycopodiales</taxon>
        <taxon>Lycopodiaceae</taxon>
        <taxon>Lycopodioideae</taxon>
        <taxon>Diphasiastrum</taxon>
    </lineage>
</organism>
<gene>
    <name evidence="1" type="ORF">O6H91_04G074400</name>
</gene>
<reference evidence="2" key="1">
    <citation type="journal article" date="2024" name="Proc. Natl. Acad. Sci. U.S.A.">
        <title>Extraordinary preservation of gene collinearity over three hundred million years revealed in homosporous lycophytes.</title>
        <authorList>
            <person name="Li C."/>
            <person name="Wickell D."/>
            <person name="Kuo L.Y."/>
            <person name="Chen X."/>
            <person name="Nie B."/>
            <person name="Liao X."/>
            <person name="Peng D."/>
            <person name="Ji J."/>
            <person name="Jenkins J."/>
            <person name="Williams M."/>
            <person name="Shu S."/>
            <person name="Plott C."/>
            <person name="Barry K."/>
            <person name="Rajasekar S."/>
            <person name="Grimwood J."/>
            <person name="Han X."/>
            <person name="Sun S."/>
            <person name="Hou Z."/>
            <person name="He W."/>
            <person name="Dai G."/>
            <person name="Sun C."/>
            <person name="Schmutz J."/>
            <person name="Leebens-Mack J.H."/>
            <person name="Li F.W."/>
            <person name="Wang L."/>
        </authorList>
    </citation>
    <scope>NUCLEOTIDE SEQUENCE [LARGE SCALE GENOMIC DNA]</scope>
    <source>
        <strain evidence="2">cv. PW_Plant_1</strain>
    </source>
</reference>
<evidence type="ECO:0000313" key="2">
    <source>
        <dbReference type="Proteomes" id="UP001162992"/>
    </source>
</evidence>
<sequence length="257" mass="29168">MQQEGFCPEEVLKAVFPLLKGEDLASCMCVAKLWRDAAKEDYLWKRLCSSKWPSTCRDSGPLAIGTSRGFHTLYASFSKRYYTRPLPKPKLSFEDIELYVDVWVGDCSAYSAVVPGPVVRSRIGNPPAGICESMQNHLKSQAYKMTIPVAPRFQVSFSDDIFMSMLIRRRDDERIACLVGRSRFDYIDGPEYRAHAFDYLRISSLYPFVSEIRAWVALLLVDAKGGSMEVFGIELDFLDAANSDVEVLCLLEILDWK</sequence>
<dbReference type="EMBL" id="CM055095">
    <property type="protein sequence ID" value="KAJ7559216.1"/>
    <property type="molecule type" value="Genomic_DNA"/>
</dbReference>
<dbReference type="Proteomes" id="UP001162992">
    <property type="component" value="Chromosome 4"/>
</dbReference>
<comment type="caution">
    <text evidence="1">The sequence shown here is derived from an EMBL/GenBank/DDBJ whole genome shotgun (WGS) entry which is preliminary data.</text>
</comment>
<name>A0ACC2DY45_DIPCM</name>
<keyword evidence="2" id="KW-1185">Reference proteome</keyword>
<evidence type="ECO:0000313" key="1">
    <source>
        <dbReference type="EMBL" id="KAJ7559216.1"/>
    </source>
</evidence>
<proteinExistence type="predicted"/>
<accession>A0ACC2DY45</accession>